<dbReference type="PANTHER" id="PTHR31683">
    <property type="entry name" value="PECTATE LYASE 18-RELATED"/>
    <property type="match status" value="1"/>
</dbReference>
<dbReference type="InterPro" id="IPR002022">
    <property type="entry name" value="Pec_lyase"/>
</dbReference>
<evidence type="ECO:0000256" key="1">
    <source>
        <dbReference type="ARBA" id="ARBA00023239"/>
    </source>
</evidence>
<dbReference type="SMART" id="SM00656">
    <property type="entry name" value="Amb_all"/>
    <property type="match status" value="1"/>
</dbReference>
<evidence type="ECO:0000313" key="4">
    <source>
        <dbReference type="EMBL" id="MBB3061285.1"/>
    </source>
</evidence>
<dbReference type="GO" id="GO:0030570">
    <property type="term" value="F:pectate lyase activity"/>
    <property type="evidence" value="ECO:0007669"/>
    <property type="project" value="InterPro"/>
</dbReference>
<dbReference type="AlphaFoldDB" id="A0A7W4ZAH3"/>
<comment type="similarity">
    <text evidence="2">Belongs to the polysaccharide lyase 1 family.</text>
</comment>
<feature type="domain" description="Pectate lyase" evidence="3">
    <location>
        <begin position="62"/>
        <end position="288"/>
    </location>
</feature>
<dbReference type="InterPro" id="IPR012334">
    <property type="entry name" value="Pectin_lyas_fold"/>
</dbReference>
<dbReference type="PANTHER" id="PTHR31683:SF18">
    <property type="entry name" value="PECTATE LYASE 21-RELATED"/>
    <property type="match status" value="1"/>
</dbReference>
<protein>
    <submittedName>
        <fullName evidence="4">Pectate lyase</fullName>
    </submittedName>
</protein>
<dbReference type="Pfam" id="PF00544">
    <property type="entry name" value="Pectate_lyase_4"/>
    <property type="match status" value="1"/>
</dbReference>
<sequence>MITKNGSTSVEQQILDAITGDEHNWIVFDKFDFADESEVAMYRNFCDRTEVQTAIGGTEAQCIDYHQWCVDKGFSEGAACLAEFFNNRLNDQSLPIRNPVIGANKTIDGRLTGAYFRFSGFTVGTDSGGSENVILTHLDFRGAGHTEDHGLDPDMIRSTGSATQDVWIHKNTFDLTGDSAFDVKQGAHHITMSFNRLMDVKRASLHGSSDTREINAQIRTTMHHNAFVTRDNHYDTFRTTARRVPLIRRGRTHAFNNLFMNYRKDVFSARVGAQVLWQNNALMVNQDHGVSLDTLRNDLARDNYTSDDTDNQSSFRAEDTFVWLSDSACNLSDDSMEITNAWGTVADLPADYSQASRDTISTQMAEAGQNLVDYISATAGKYGEEPFNSPLANDMHYVLGLGKVTCQ</sequence>
<dbReference type="RefSeq" id="WP_343057463.1">
    <property type="nucleotide sequence ID" value="NZ_JACHWZ010000008.1"/>
</dbReference>
<keyword evidence="2" id="KW-0624">Polysaccharide degradation</keyword>
<organism evidence="4 5">
    <name type="scientific">Microbulbifer rhizosphaerae</name>
    <dbReference type="NCBI Taxonomy" id="1562603"/>
    <lineage>
        <taxon>Bacteria</taxon>
        <taxon>Pseudomonadati</taxon>
        <taxon>Pseudomonadota</taxon>
        <taxon>Gammaproteobacteria</taxon>
        <taxon>Cellvibrionales</taxon>
        <taxon>Microbulbiferaceae</taxon>
        <taxon>Microbulbifer</taxon>
    </lineage>
</organism>
<dbReference type="GO" id="GO:0000272">
    <property type="term" value="P:polysaccharide catabolic process"/>
    <property type="evidence" value="ECO:0007669"/>
    <property type="project" value="UniProtKB-KW"/>
</dbReference>
<evidence type="ECO:0000259" key="3">
    <source>
        <dbReference type="SMART" id="SM00656"/>
    </source>
</evidence>
<keyword evidence="5" id="KW-1185">Reference proteome</keyword>
<dbReference type="InterPro" id="IPR011050">
    <property type="entry name" value="Pectin_lyase_fold/virulence"/>
</dbReference>
<comment type="caution">
    <text evidence="4">The sequence shown here is derived from an EMBL/GenBank/DDBJ whole genome shotgun (WGS) entry which is preliminary data.</text>
</comment>
<keyword evidence="2" id="KW-0964">Secreted</keyword>
<keyword evidence="1 2" id="KW-0456">Lyase</keyword>
<dbReference type="EMBL" id="JACHWZ010000008">
    <property type="protein sequence ID" value="MBB3061285.1"/>
    <property type="molecule type" value="Genomic_DNA"/>
</dbReference>
<evidence type="ECO:0000256" key="2">
    <source>
        <dbReference type="RuleBase" id="RU361173"/>
    </source>
</evidence>
<keyword evidence="2" id="KW-0119">Carbohydrate metabolism</keyword>
<evidence type="ECO:0000313" key="5">
    <source>
        <dbReference type="Proteomes" id="UP000535937"/>
    </source>
</evidence>
<name>A0A7W4ZAH3_9GAMM</name>
<dbReference type="InterPro" id="IPR045032">
    <property type="entry name" value="PEL"/>
</dbReference>
<proteinExistence type="inferred from homology"/>
<gene>
    <name evidence="4" type="ORF">FHS09_002118</name>
</gene>
<dbReference type="SUPFAM" id="SSF51126">
    <property type="entry name" value="Pectin lyase-like"/>
    <property type="match status" value="1"/>
</dbReference>
<dbReference type="Gene3D" id="2.160.20.10">
    <property type="entry name" value="Single-stranded right-handed beta-helix, Pectin lyase-like"/>
    <property type="match status" value="1"/>
</dbReference>
<accession>A0A7W4ZAH3</accession>
<dbReference type="GO" id="GO:0005576">
    <property type="term" value="C:extracellular region"/>
    <property type="evidence" value="ECO:0007669"/>
    <property type="project" value="UniProtKB-SubCell"/>
</dbReference>
<dbReference type="Proteomes" id="UP000535937">
    <property type="component" value="Unassembled WGS sequence"/>
</dbReference>
<comment type="subcellular location">
    <subcellularLocation>
        <location evidence="2">Secreted</location>
    </subcellularLocation>
</comment>
<reference evidence="4 5" key="1">
    <citation type="submission" date="2020-08" db="EMBL/GenBank/DDBJ databases">
        <title>Genomic Encyclopedia of Type Strains, Phase III (KMG-III): the genomes of soil and plant-associated and newly described type strains.</title>
        <authorList>
            <person name="Whitman W."/>
        </authorList>
    </citation>
    <scope>NUCLEOTIDE SEQUENCE [LARGE SCALE GENOMIC DNA]</scope>
    <source>
        <strain evidence="4 5">CECT 8799</strain>
    </source>
</reference>